<name>A0A9W4WD14_9PEZI</name>
<evidence type="ECO:0000313" key="2">
    <source>
        <dbReference type="EMBL" id="CAI0651657.1"/>
    </source>
</evidence>
<dbReference type="EMBL" id="CAMGZC010001133">
    <property type="protein sequence ID" value="CAI0651657.1"/>
    <property type="molecule type" value="Genomic_DNA"/>
</dbReference>
<protein>
    <recommendedName>
        <fullName evidence="1">2EXR domain-containing protein</fullName>
    </recommendedName>
</protein>
<accession>A0A9W4WD14</accession>
<gene>
    <name evidence="2" type="ORF">CGXH109_LOCUS108847</name>
</gene>
<dbReference type="Proteomes" id="UP001152533">
    <property type="component" value="Unassembled WGS sequence"/>
</dbReference>
<sequence length="335" mass="38111">MSSAFTLFRELPPELRWPIWKLAISPQMRGAHFFSVQEEKEPANASGRKFFAAPSTFTPATHPGSRWLHGNPSAYAADYGLWSACRESRSAISQYFSKRYPRRLPYPDRAYDKSEAIGIRNVRVDGVDAPFATFPDGDLVCFQVPQDVYVDEAQAVRDLGYIGNQSAFAFREAIAFEYDDSWAFDPNTQTIPELMEMPGPRSLFLRLVAARATKSWRDLPGLWGCDSPNIYVIEHDAIFPPYAKLVNYVHFSANGFRLVERRNPPVIGAHKRGMTAWDFIALVREWIGGMDTRRTHRQRNVYKRIVGEVLVAQGWRDNAMMGYEFLSVGVQRGKG</sequence>
<dbReference type="InterPro" id="IPR045518">
    <property type="entry name" value="2EXR"/>
</dbReference>
<keyword evidence="3" id="KW-1185">Reference proteome</keyword>
<dbReference type="AlphaFoldDB" id="A0A9W4WD14"/>
<proteinExistence type="predicted"/>
<comment type="caution">
    <text evidence="2">The sequence shown here is derived from an EMBL/GenBank/DDBJ whole genome shotgun (WGS) entry which is preliminary data.</text>
</comment>
<organism evidence="2 3">
    <name type="scientific">Colletotrichum noveboracense</name>
    <dbReference type="NCBI Taxonomy" id="2664923"/>
    <lineage>
        <taxon>Eukaryota</taxon>
        <taxon>Fungi</taxon>
        <taxon>Dikarya</taxon>
        <taxon>Ascomycota</taxon>
        <taxon>Pezizomycotina</taxon>
        <taxon>Sordariomycetes</taxon>
        <taxon>Hypocreomycetidae</taxon>
        <taxon>Glomerellales</taxon>
        <taxon>Glomerellaceae</taxon>
        <taxon>Colletotrichum</taxon>
        <taxon>Colletotrichum gloeosporioides species complex</taxon>
    </lineage>
</organism>
<evidence type="ECO:0000313" key="3">
    <source>
        <dbReference type="Proteomes" id="UP001152533"/>
    </source>
</evidence>
<dbReference type="Pfam" id="PF20150">
    <property type="entry name" value="2EXR"/>
    <property type="match status" value="1"/>
</dbReference>
<reference evidence="2" key="1">
    <citation type="submission" date="2022-08" db="EMBL/GenBank/DDBJ databases">
        <authorList>
            <person name="Giroux E."/>
            <person name="Giroux E."/>
        </authorList>
    </citation>
    <scope>NUCLEOTIDE SEQUENCE</scope>
    <source>
        <strain evidence="2">H1091258</strain>
    </source>
</reference>
<feature type="domain" description="2EXR" evidence="1">
    <location>
        <begin position="5"/>
        <end position="102"/>
    </location>
</feature>
<evidence type="ECO:0000259" key="1">
    <source>
        <dbReference type="Pfam" id="PF20150"/>
    </source>
</evidence>